<evidence type="ECO:0000313" key="1">
    <source>
        <dbReference type="EMBL" id="CAJ1893245.1"/>
    </source>
</evidence>
<dbReference type="InterPro" id="IPR011989">
    <property type="entry name" value="ARM-like"/>
</dbReference>
<organism evidence="1 2">
    <name type="scientific">Cylindrotheca closterium</name>
    <dbReference type="NCBI Taxonomy" id="2856"/>
    <lineage>
        <taxon>Eukaryota</taxon>
        <taxon>Sar</taxon>
        <taxon>Stramenopiles</taxon>
        <taxon>Ochrophyta</taxon>
        <taxon>Bacillariophyta</taxon>
        <taxon>Bacillariophyceae</taxon>
        <taxon>Bacillariophycidae</taxon>
        <taxon>Bacillariales</taxon>
        <taxon>Bacillariaceae</taxon>
        <taxon>Cylindrotheca</taxon>
    </lineage>
</organism>
<gene>
    <name evidence="1" type="ORF">CYCCA115_LOCUS117</name>
</gene>
<protein>
    <submittedName>
        <fullName evidence="1">Uncharacterized protein</fullName>
    </submittedName>
</protein>
<evidence type="ECO:0000313" key="2">
    <source>
        <dbReference type="Proteomes" id="UP001295423"/>
    </source>
</evidence>
<dbReference type="Proteomes" id="UP001295423">
    <property type="component" value="Unassembled WGS sequence"/>
</dbReference>
<name>A0AAD2FEV8_9STRA</name>
<accession>A0AAD2FEV8</accession>
<comment type="caution">
    <text evidence="1">The sequence shown here is derived from an EMBL/GenBank/DDBJ whole genome shotgun (WGS) entry which is preliminary data.</text>
</comment>
<dbReference type="SUPFAM" id="SSF48371">
    <property type="entry name" value="ARM repeat"/>
    <property type="match status" value="1"/>
</dbReference>
<reference evidence="1" key="1">
    <citation type="submission" date="2023-08" db="EMBL/GenBank/DDBJ databases">
        <authorList>
            <person name="Audoor S."/>
            <person name="Bilcke G."/>
        </authorList>
    </citation>
    <scope>NUCLEOTIDE SEQUENCE</scope>
</reference>
<dbReference type="InterPro" id="IPR016024">
    <property type="entry name" value="ARM-type_fold"/>
</dbReference>
<dbReference type="AlphaFoldDB" id="A0AAD2FEV8"/>
<dbReference type="EMBL" id="CAKOGP040000001">
    <property type="protein sequence ID" value="CAJ1893245.1"/>
    <property type="molecule type" value="Genomic_DNA"/>
</dbReference>
<proteinExistence type="predicted"/>
<keyword evidence="2" id="KW-1185">Reference proteome</keyword>
<sequence>MLQGEPDEATAAAQKLYELCDVAHKDNREPMVASGKYDVLNPLSECLLHDNPEKLHFVCLVLNNLSIPYDNKRVMVLERVAKKLIQNLCKVIQQGKKQTYLCIICLTNLSYYEPGIKAIGQFSPKPKTQSRWKRSKIPPLENPNSLMRIMQELTAHATRGTADFRWAFGLLAQLSKNADNAILISLTAIPQVAINNIRLSKSKPSEWKTNSLEDFSLFLLMYLAEVSGASLTDKALDVVEPIMQKDTGVQGLKATMMCSFMEIPWEKYPNYGVVAGGIVSELMSNTFERKGKKNAYDGNVFQLRTATRAYSLLAKAAGKADAAAENKKALVNSKVVALPTAIALLFQMLSEITGNYMDDDGEHSFTGFYDPKSGEFAVASISSLLPALLQLPDPPRESVSSEIACSAVAQLFEDFATVATSVPAKAKASETAEKMKEHAGTAVPLLEASYDLWQHATASTKSLFFK</sequence>
<dbReference type="Gene3D" id="1.25.10.10">
    <property type="entry name" value="Leucine-rich Repeat Variant"/>
    <property type="match status" value="1"/>
</dbReference>